<dbReference type="GO" id="GO:0043190">
    <property type="term" value="C:ATP-binding cassette (ABC) transporter complex"/>
    <property type="evidence" value="ECO:0007669"/>
    <property type="project" value="InterPro"/>
</dbReference>
<protein>
    <submittedName>
        <fullName evidence="7">ABC-type dipeptide transport system, periplasmic component</fullName>
    </submittedName>
</protein>
<dbReference type="InterPro" id="IPR006311">
    <property type="entry name" value="TAT_signal"/>
</dbReference>
<organism evidence="7 8">
    <name type="scientific">Microvirga lotononidis</name>
    <dbReference type="NCBI Taxonomy" id="864069"/>
    <lineage>
        <taxon>Bacteria</taxon>
        <taxon>Pseudomonadati</taxon>
        <taxon>Pseudomonadota</taxon>
        <taxon>Alphaproteobacteria</taxon>
        <taxon>Hyphomicrobiales</taxon>
        <taxon>Methylobacteriaceae</taxon>
        <taxon>Microvirga</taxon>
    </lineage>
</organism>
<dbReference type="HOGENOM" id="CLU_017028_7_2_5"/>
<gene>
    <name evidence="7" type="ORF">MicloDRAFT_00031460</name>
</gene>
<feature type="chain" id="PRO_5003698048" evidence="5">
    <location>
        <begin position="28"/>
        <end position="532"/>
    </location>
</feature>
<proteinExistence type="inferred from homology"/>
<dbReference type="Gene3D" id="3.90.76.10">
    <property type="entry name" value="Dipeptide-binding Protein, Domain 1"/>
    <property type="match status" value="1"/>
</dbReference>
<dbReference type="Gene3D" id="3.40.190.10">
    <property type="entry name" value="Periplasmic binding protein-like II"/>
    <property type="match status" value="1"/>
</dbReference>
<evidence type="ECO:0000313" key="8">
    <source>
        <dbReference type="Proteomes" id="UP000003947"/>
    </source>
</evidence>
<feature type="domain" description="Solute-binding protein family 5" evidence="6">
    <location>
        <begin position="77"/>
        <end position="444"/>
    </location>
</feature>
<dbReference type="EMBL" id="JH660645">
    <property type="protein sequence ID" value="EIM26597.1"/>
    <property type="molecule type" value="Genomic_DNA"/>
</dbReference>
<dbReference type="Proteomes" id="UP000003947">
    <property type="component" value="Unassembled WGS sequence"/>
</dbReference>
<dbReference type="InterPro" id="IPR039424">
    <property type="entry name" value="SBP_5"/>
</dbReference>
<dbReference type="PROSITE" id="PS01040">
    <property type="entry name" value="SBP_BACTERIAL_5"/>
    <property type="match status" value="1"/>
</dbReference>
<keyword evidence="3" id="KW-0813">Transport</keyword>
<dbReference type="GO" id="GO:1904680">
    <property type="term" value="F:peptide transmembrane transporter activity"/>
    <property type="evidence" value="ECO:0007669"/>
    <property type="project" value="TreeGrafter"/>
</dbReference>
<evidence type="ECO:0000259" key="6">
    <source>
        <dbReference type="Pfam" id="PF00496"/>
    </source>
</evidence>
<dbReference type="CDD" id="cd08512">
    <property type="entry name" value="PBP2_NikA_DppA_OppA_like_7"/>
    <property type="match status" value="1"/>
</dbReference>
<evidence type="ECO:0000256" key="5">
    <source>
        <dbReference type="SAM" id="SignalP"/>
    </source>
</evidence>
<evidence type="ECO:0000256" key="4">
    <source>
        <dbReference type="ARBA" id="ARBA00022729"/>
    </source>
</evidence>
<dbReference type="STRING" id="864069.MicloDRAFT_00031460"/>
<accession>I4YRK5</accession>
<dbReference type="InterPro" id="IPR023765">
    <property type="entry name" value="SBP_5_CS"/>
</dbReference>
<dbReference type="PROSITE" id="PS51318">
    <property type="entry name" value="TAT"/>
    <property type="match status" value="1"/>
</dbReference>
<evidence type="ECO:0000256" key="1">
    <source>
        <dbReference type="ARBA" id="ARBA00004418"/>
    </source>
</evidence>
<dbReference type="eggNOG" id="COG0747">
    <property type="taxonomic scope" value="Bacteria"/>
</dbReference>
<feature type="signal peptide" evidence="5">
    <location>
        <begin position="1"/>
        <end position="27"/>
    </location>
</feature>
<dbReference type="RefSeq" id="WP_009762648.1">
    <property type="nucleotide sequence ID" value="NZ_CP141050.1"/>
</dbReference>
<dbReference type="InterPro" id="IPR000914">
    <property type="entry name" value="SBP_5_dom"/>
</dbReference>
<dbReference type="SUPFAM" id="SSF53850">
    <property type="entry name" value="Periplasmic binding protein-like II"/>
    <property type="match status" value="1"/>
</dbReference>
<dbReference type="PATRIC" id="fig|864069.3.peg.3416"/>
<dbReference type="PANTHER" id="PTHR30290:SF10">
    <property type="entry name" value="PERIPLASMIC OLIGOPEPTIDE-BINDING PROTEIN-RELATED"/>
    <property type="match status" value="1"/>
</dbReference>
<comment type="subcellular location">
    <subcellularLocation>
        <location evidence="1">Periplasm</location>
    </subcellularLocation>
</comment>
<dbReference type="GO" id="GO:0030288">
    <property type="term" value="C:outer membrane-bounded periplasmic space"/>
    <property type="evidence" value="ECO:0007669"/>
    <property type="project" value="UniProtKB-ARBA"/>
</dbReference>
<dbReference type="InterPro" id="IPR030678">
    <property type="entry name" value="Peptide/Ni-bd"/>
</dbReference>
<name>I4YRK5_9HYPH</name>
<sequence precursor="true">MLNRRTFLASSAAASFFSYGGLSAAFADTPKDILVVAQQLDNMTSLDPHESFEAVGSEISSNCYQKLIKANLDKPSEVVGDLAESWETGADGKTVTFRLRKDAKFASGQPVTAEDAAFSLQRAVILNKGPAFIINQFGFTKENAAERIKAKDANTLVLTLQEPTSPSFLLYCLSANVGSVVEKKVALEKAQSDDLGNGWLRQNTAGSGAWVLRSWKPSESIMLDANPNGSYKGNIKRIILRHIVDPSAQLLMLQKGDADVARNLTTEQLRTLKGDANYNLVQSGVASLMVISMNQMTPNLAKPQVWQAIKWALDYEGIQKNIVPLTHIVHQTMVPKGFPGAIEDKPYQKNVAKAKALLAEAGLTDGFEVTMDHYSAQPYPDIAQTIQANLAEIGIRVKLMASENRQVLTKMRARQHELILTAWGSDYFDPNTNVEAFCVNTDNGENALNRTLAWRSSWQDKQITDRSNEALKERDPARRIALYEQLQRDHMANSPFAIMMQGITTAACRKNISGVRLGTLSDTHTYSGASKA</sequence>
<dbReference type="PANTHER" id="PTHR30290">
    <property type="entry name" value="PERIPLASMIC BINDING COMPONENT OF ABC TRANSPORTER"/>
    <property type="match status" value="1"/>
</dbReference>
<dbReference type="Pfam" id="PF00496">
    <property type="entry name" value="SBP_bac_5"/>
    <property type="match status" value="1"/>
</dbReference>
<dbReference type="Gene3D" id="3.10.105.10">
    <property type="entry name" value="Dipeptide-binding Protein, Domain 3"/>
    <property type="match status" value="1"/>
</dbReference>
<comment type="similarity">
    <text evidence="2">Belongs to the bacterial solute-binding protein 5 family.</text>
</comment>
<dbReference type="OrthoDB" id="9803988at2"/>
<dbReference type="PIRSF" id="PIRSF002741">
    <property type="entry name" value="MppA"/>
    <property type="match status" value="1"/>
</dbReference>
<keyword evidence="4 5" id="KW-0732">Signal</keyword>
<dbReference type="AlphaFoldDB" id="I4YRK5"/>
<evidence type="ECO:0000256" key="3">
    <source>
        <dbReference type="ARBA" id="ARBA00022448"/>
    </source>
</evidence>
<evidence type="ECO:0000313" key="7">
    <source>
        <dbReference type="EMBL" id="EIM26597.1"/>
    </source>
</evidence>
<evidence type="ECO:0000256" key="2">
    <source>
        <dbReference type="ARBA" id="ARBA00005695"/>
    </source>
</evidence>
<dbReference type="GO" id="GO:0015833">
    <property type="term" value="P:peptide transport"/>
    <property type="evidence" value="ECO:0007669"/>
    <property type="project" value="TreeGrafter"/>
</dbReference>
<keyword evidence="8" id="KW-1185">Reference proteome</keyword>
<reference evidence="7 8" key="1">
    <citation type="submission" date="2012-02" db="EMBL/GenBank/DDBJ databases">
        <title>Improved High-Quality Draft sequence of Microvirga sp. WSM3557.</title>
        <authorList>
            <consortium name="US DOE Joint Genome Institute"/>
            <person name="Lucas S."/>
            <person name="Han J."/>
            <person name="Lapidus A."/>
            <person name="Cheng J.-F."/>
            <person name="Goodwin L."/>
            <person name="Pitluck S."/>
            <person name="Peters L."/>
            <person name="Zhang X."/>
            <person name="Detter J.C."/>
            <person name="Han C."/>
            <person name="Tapia R."/>
            <person name="Land M."/>
            <person name="Hauser L."/>
            <person name="Kyrpides N."/>
            <person name="Ivanova N."/>
            <person name="Pagani I."/>
            <person name="Brau L."/>
            <person name="Yates R."/>
            <person name="O'Hara G."/>
            <person name="Rui T."/>
            <person name="Howieson J."/>
            <person name="Reeve W."/>
            <person name="Woyke T."/>
        </authorList>
    </citation>
    <scope>NUCLEOTIDE SEQUENCE [LARGE SCALE GENOMIC DNA]</scope>
    <source>
        <strain evidence="7 8">WSM3557</strain>
    </source>
</reference>